<feature type="domain" description="SEC7" evidence="4">
    <location>
        <begin position="449"/>
        <end position="643"/>
    </location>
</feature>
<dbReference type="InterPro" id="IPR035999">
    <property type="entry name" value="Sec7_dom_sf"/>
</dbReference>
<feature type="compositionally biased region" description="Polar residues" evidence="2">
    <location>
        <begin position="234"/>
        <end position="248"/>
    </location>
</feature>
<feature type="compositionally biased region" description="Low complexity" evidence="2">
    <location>
        <begin position="302"/>
        <end position="314"/>
    </location>
</feature>
<evidence type="ECO:0000256" key="1">
    <source>
        <dbReference type="SAM" id="Coils"/>
    </source>
</evidence>
<dbReference type="PANTHER" id="PTHR10663">
    <property type="entry name" value="GUANYL-NUCLEOTIDE EXCHANGE FACTOR"/>
    <property type="match status" value="1"/>
</dbReference>
<dbReference type="FunFam" id="1.10.1000.11:FF:000002">
    <property type="entry name" value="Cytohesin 1"/>
    <property type="match status" value="1"/>
</dbReference>
<evidence type="ECO:0000313" key="6">
    <source>
        <dbReference type="Proteomes" id="UP000829685"/>
    </source>
</evidence>
<feature type="region of interest" description="Disordered" evidence="2">
    <location>
        <begin position="665"/>
        <end position="687"/>
    </location>
</feature>
<dbReference type="SUPFAM" id="SSF48425">
    <property type="entry name" value="Sec7 domain"/>
    <property type="match status" value="1"/>
</dbReference>
<dbReference type="Pfam" id="PF01369">
    <property type="entry name" value="Sec7"/>
    <property type="match status" value="1"/>
</dbReference>
<dbReference type="InterPro" id="IPR001849">
    <property type="entry name" value="PH_domain"/>
</dbReference>
<evidence type="ECO:0000313" key="5">
    <source>
        <dbReference type="EMBL" id="KAI1853452.1"/>
    </source>
</evidence>
<feature type="coiled-coil region" evidence="1">
    <location>
        <begin position="962"/>
        <end position="989"/>
    </location>
</feature>
<feature type="compositionally biased region" description="Basic and acidic residues" evidence="2">
    <location>
        <begin position="109"/>
        <end position="118"/>
    </location>
</feature>
<feature type="compositionally biased region" description="Basic and acidic residues" evidence="2">
    <location>
        <begin position="199"/>
        <end position="211"/>
    </location>
</feature>
<gene>
    <name evidence="5" type="ORF">JX265_012743</name>
</gene>
<dbReference type="PROSITE" id="PS50003">
    <property type="entry name" value="PH_DOMAIN"/>
    <property type="match status" value="1"/>
</dbReference>
<dbReference type="InterPro" id="IPR000904">
    <property type="entry name" value="Sec7_dom"/>
</dbReference>
<feature type="compositionally biased region" description="Polar residues" evidence="2">
    <location>
        <begin position="70"/>
        <end position="79"/>
    </location>
</feature>
<name>A0A9P9WA71_9PEZI</name>
<feature type="compositionally biased region" description="Low complexity" evidence="2">
    <location>
        <begin position="1077"/>
        <end position="1093"/>
    </location>
</feature>
<sequence>MPFLRRRGVMASENDMRRHTLIDPGSGATSGPASLRAKQAAPRKSLADDLLSPNAAMAGPEYDDGGRIAKTTTNTSVSGSGRGTANGEHSSMEEANIPSMSTSMSIGRPSEDPFDRPESPPIQEQTPKHRRFSMLRFRNASDSQLSTRMRQQQLAEKPPPMPQLHANLPTAPAIITTAPTIDSTQSQKKSRIKLPKIRRSGEMTRPDDGGKLKLIPSKKDRRKSMTGLIREELSSSGASTGSKHTVTFQEPRPRPLTSNSHPGPPACGDGQGSALGLPASRLSESERSEASSGDHNGAHGGSTTSAQPASSSSSNFFRLPRRKHKQPESMFPLGHLPQRSKTPVLQPTASSSSLTNTSRPSTAQSRPTLVASPSHGATPKGPSSPATALFRPASRNSGQSSPTRAHLALRGRSSTMSSLGRNSGEDPQFPGATRTSSSTGRKSFGDLLGLSRLRQNPDMSRHGSLTPATPGSSTSKNNSLQLPRERESVVLPERREDDTPAKYLARLEDMLSRGVIASALSKGSDPFSAAVLRSYMRTFGFFEEPMDMAIRKLLMEAELPKETQQIDRCLQAFANRYHECNPGIYSSPDQAYFIAFSLLILHTDVFNKNNKHKMQKPDYLKNTRGEGIFDDVLECFYDNITYTPFIHVEDDLSINGDQIGGHKSRKKIMFNGNGTPEPPKRSKDPIDPYTMILDGKLDSLRPPLKDQIPLEEHYNYMGTVKELNVRELQRTFFKTGVLQIVSARSRPDAFINEKTLSNPEEAKPGIVDIKVTKVGTLWRKDAKKKKTRSPWQEWGAILTGAQLYFFRNATWVKSLVHQHEQHVKSGHDGIPLIFKPPLEEFKPDALMSTDGAVALFDQSYKKHKNAFIYVRHGGLEEVLLAHDENDRNDWLAKLNYAAAFKTSGVRMRGVVGGNYEGQGRRAIRRLDSSEVTQVVQTPTGEVSINRSRIDQQMARDILSARRYTMKDRIQDAEEKLQAAQKQLDTQLRNARHLLILSPIQEKTREQVRAGAAKVIAQLKWSRAEMWRLRCHRDILQLDLEEDKQLNGDLGEMETVAEHPALTHKESKASSHLTQQQSPRSPAPLSLTLSSGSLGQADGESPVTEVFQTPPTSATASTFQKPSGAKDAMALPPDHPTLRKPSVSSIASSIPQAPSSPPKQATSSVPGPEPNQYDEHDAVDAGERRVLEQAGLLEIEHSRTPDRPSSSANGPEDTLDRHKRTSVSASDKEKADRSKLRRSLQRTLRESTGHLSHHRSRRGKDSASSGALSDDVARDDVLTRGTGSFTVHGKKASVINFSSDLQGISSDERIRQRKQPVPDEPVLSPASVDDDFHSVLGEPALARERRESAASASTATARSFRELHRKYSSAQNVHRIASGGLVVPSDDDSDAAISFSDGHRTPLPPLEDGSGGEEEEEESGRSSAPPTRQSLFFTPEPPGSPVNEVDEDDDKEETNQQAHERLSPPVQTVNA</sequence>
<feature type="compositionally biased region" description="Basic and acidic residues" evidence="2">
    <location>
        <begin position="1172"/>
        <end position="1186"/>
    </location>
</feature>
<feature type="compositionally biased region" description="Polar residues" evidence="2">
    <location>
        <begin position="1105"/>
        <end position="1120"/>
    </location>
</feature>
<feature type="compositionally biased region" description="Low complexity" evidence="2">
    <location>
        <begin position="1139"/>
        <end position="1163"/>
    </location>
</feature>
<feature type="region of interest" description="Disordered" evidence="2">
    <location>
        <begin position="1"/>
        <end position="126"/>
    </location>
</feature>
<reference evidence="5" key="1">
    <citation type="submission" date="2021-03" db="EMBL/GenBank/DDBJ databases">
        <title>Revisited historic fungal species revealed as producer of novel bioactive compounds through whole genome sequencing and comparative genomics.</title>
        <authorList>
            <person name="Vignolle G.A."/>
            <person name="Hochenegger N."/>
            <person name="Mach R.L."/>
            <person name="Mach-Aigner A.R."/>
            <person name="Javad Rahimi M."/>
            <person name="Salim K.A."/>
            <person name="Chan C.M."/>
            <person name="Lim L.B.L."/>
            <person name="Cai F."/>
            <person name="Druzhinina I.S."/>
            <person name="U'Ren J.M."/>
            <person name="Derntl C."/>
        </authorList>
    </citation>
    <scope>NUCLEOTIDE SEQUENCE</scope>
    <source>
        <strain evidence="5">TUCIM 5799</strain>
    </source>
</reference>
<dbReference type="SUPFAM" id="SSF50729">
    <property type="entry name" value="PH domain-like"/>
    <property type="match status" value="1"/>
</dbReference>
<dbReference type="Proteomes" id="UP000829685">
    <property type="component" value="Unassembled WGS sequence"/>
</dbReference>
<dbReference type="PANTHER" id="PTHR10663:SF405">
    <property type="entry name" value="ARF GUANINE NUCLEOTIDE EXCHANGE FACTOR SYT1"/>
    <property type="match status" value="1"/>
</dbReference>
<feature type="compositionally biased region" description="Low complexity" evidence="2">
    <location>
        <begin position="1348"/>
        <end position="1357"/>
    </location>
</feature>
<dbReference type="PROSITE" id="PS50190">
    <property type="entry name" value="SEC7"/>
    <property type="match status" value="1"/>
</dbReference>
<feature type="compositionally biased region" description="Polar residues" evidence="2">
    <location>
        <begin position="466"/>
        <end position="481"/>
    </location>
</feature>
<keyword evidence="1" id="KW-0175">Coiled coil</keyword>
<feature type="compositionally biased region" description="Polar residues" evidence="2">
    <location>
        <begin position="394"/>
        <end position="403"/>
    </location>
</feature>
<protein>
    <recommendedName>
        <fullName evidence="7">Guanyl-nucleotide exchange factor</fullName>
    </recommendedName>
</protein>
<dbReference type="GO" id="GO:0005085">
    <property type="term" value="F:guanyl-nucleotide exchange factor activity"/>
    <property type="evidence" value="ECO:0007669"/>
    <property type="project" value="InterPro"/>
</dbReference>
<evidence type="ECO:0000256" key="2">
    <source>
        <dbReference type="SAM" id="MobiDB-lite"/>
    </source>
</evidence>
<feature type="region of interest" description="Disordered" evidence="2">
    <location>
        <begin position="1378"/>
        <end position="1470"/>
    </location>
</feature>
<dbReference type="EMBL" id="JAFIMR010000057">
    <property type="protein sequence ID" value="KAI1853452.1"/>
    <property type="molecule type" value="Genomic_DNA"/>
</dbReference>
<feature type="compositionally biased region" description="Polar residues" evidence="2">
    <location>
        <begin position="1294"/>
        <end position="1304"/>
    </location>
</feature>
<evidence type="ECO:0000259" key="3">
    <source>
        <dbReference type="PROSITE" id="PS50003"/>
    </source>
</evidence>
<dbReference type="InterPro" id="IPR011993">
    <property type="entry name" value="PH-like_dom_sf"/>
</dbReference>
<dbReference type="InterPro" id="IPR023394">
    <property type="entry name" value="Sec7_C_sf"/>
</dbReference>
<feature type="compositionally biased region" description="Polar residues" evidence="2">
    <location>
        <begin position="412"/>
        <end position="421"/>
    </location>
</feature>
<dbReference type="Gene3D" id="2.30.29.30">
    <property type="entry name" value="Pleckstrin-homology domain (PH domain)/Phosphotyrosine-binding domain (PTB)"/>
    <property type="match status" value="1"/>
</dbReference>
<organism evidence="5 6">
    <name type="scientific">Neoarthrinium moseri</name>
    <dbReference type="NCBI Taxonomy" id="1658444"/>
    <lineage>
        <taxon>Eukaryota</taxon>
        <taxon>Fungi</taxon>
        <taxon>Dikarya</taxon>
        <taxon>Ascomycota</taxon>
        <taxon>Pezizomycotina</taxon>
        <taxon>Sordariomycetes</taxon>
        <taxon>Xylariomycetidae</taxon>
        <taxon>Amphisphaeriales</taxon>
        <taxon>Apiosporaceae</taxon>
        <taxon>Neoarthrinium</taxon>
    </lineage>
</organism>
<evidence type="ECO:0008006" key="7">
    <source>
        <dbReference type="Google" id="ProtNLM"/>
    </source>
</evidence>
<feature type="region of interest" description="Disordered" evidence="2">
    <location>
        <begin position="1062"/>
        <end position="1357"/>
    </location>
</feature>
<dbReference type="GO" id="GO:0032012">
    <property type="term" value="P:regulation of ARF protein signal transduction"/>
    <property type="evidence" value="ECO:0007669"/>
    <property type="project" value="InterPro"/>
</dbReference>
<dbReference type="CDD" id="cd00171">
    <property type="entry name" value="Sec7"/>
    <property type="match status" value="1"/>
</dbReference>
<dbReference type="Gene3D" id="1.10.1000.11">
    <property type="entry name" value="Arf Nucleotide-binding Site Opener,domain 2"/>
    <property type="match status" value="1"/>
</dbReference>
<comment type="caution">
    <text evidence="5">The sequence shown here is derived from an EMBL/GenBank/DDBJ whole genome shotgun (WGS) entry which is preliminary data.</text>
</comment>
<dbReference type="SMART" id="SM00233">
    <property type="entry name" value="PH"/>
    <property type="match status" value="1"/>
</dbReference>
<accession>A0A9P9WA71</accession>
<feature type="region of interest" description="Disordered" evidence="2">
    <location>
        <begin position="181"/>
        <end position="487"/>
    </location>
</feature>
<dbReference type="SMART" id="SM00222">
    <property type="entry name" value="Sec7"/>
    <property type="match status" value="1"/>
</dbReference>
<proteinExistence type="predicted"/>
<evidence type="ECO:0000259" key="4">
    <source>
        <dbReference type="PROSITE" id="PS50190"/>
    </source>
</evidence>
<feature type="compositionally biased region" description="Basic residues" evidence="2">
    <location>
        <begin position="188"/>
        <end position="198"/>
    </location>
</feature>
<keyword evidence="6" id="KW-1185">Reference proteome</keyword>
<feature type="domain" description="PH" evidence="3">
    <location>
        <begin position="770"/>
        <end position="899"/>
    </location>
</feature>
<feature type="compositionally biased region" description="Low complexity" evidence="2">
    <location>
        <begin position="348"/>
        <end position="362"/>
    </location>
</feature>